<sequence>MILAQLKNHVYQVAFFIKSGSVRSDELSSLFRNTLNIGDFEPMLIPEAPGMPPEFPRLQIFTPQGYRLTVSKVRIDFFIDLPLGIEKEESQEFIDNCNKLSDLLESKGFSFSRLGVIATMFAKEEGAAASILGLVTKLDAADVSDVVLAVTKKKHVGKYLCNSVYNLSNGGLSTGDIGLVAIRDINTDPMLELSLSGEDAKEFIEAALVEAQPSSFKTFIGE</sequence>
<evidence type="ECO:0000313" key="1">
    <source>
        <dbReference type="EMBL" id="WGK92327.1"/>
    </source>
</evidence>
<dbReference type="Proteomes" id="UP001243713">
    <property type="component" value="Chromosome"/>
</dbReference>
<organism evidence="1 2">
    <name type="scientific">Pseudomonas migulae</name>
    <dbReference type="NCBI Taxonomy" id="78543"/>
    <lineage>
        <taxon>Bacteria</taxon>
        <taxon>Pseudomonadati</taxon>
        <taxon>Pseudomonadota</taxon>
        <taxon>Gammaproteobacteria</taxon>
        <taxon>Pseudomonadales</taxon>
        <taxon>Pseudomonadaceae</taxon>
        <taxon>Pseudomonas</taxon>
    </lineage>
</organism>
<dbReference type="EMBL" id="CP093428">
    <property type="protein sequence ID" value="WGK92327.1"/>
    <property type="molecule type" value="Genomic_DNA"/>
</dbReference>
<accession>A0ABY8MY54</accession>
<proteinExistence type="predicted"/>
<evidence type="ECO:0000313" key="2">
    <source>
        <dbReference type="Proteomes" id="UP001243713"/>
    </source>
</evidence>
<keyword evidence="2" id="KW-1185">Reference proteome</keyword>
<reference evidence="1 2" key="1">
    <citation type="submission" date="2022-03" db="EMBL/GenBank/DDBJ databases">
        <title>Plant growth promoting endophytes with ACC deaminase activity.</title>
        <authorList>
            <person name="Charles T."/>
            <person name="Van Dyk A."/>
            <person name="Cheng J."/>
            <person name="Heil J."/>
        </authorList>
    </citation>
    <scope>NUCLEOTIDE SEQUENCE [LARGE SCALE GENOMIC DNA]</scope>
    <source>
        <strain evidence="1 2">8R6</strain>
    </source>
</reference>
<name>A0ABY8MY54_9PSED</name>
<dbReference type="RefSeq" id="WP_280163357.1">
    <property type="nucleotide sequence ID" value="NZ_CP093428.1"/>
</dbReference>
<gene>
    <name evidence="1" type="ORF">MOQ58_09065</name>
</gene>
<protein>
    <submittedName>
        <fullName evidence="1">Uncharacterized protein</fullName>
    </submittedName>
</protein>